<evidence type="ECO:0000256" key="6">
    <source>
        <dbReference type="ARBA" id="ARBA00023015"/>
    </source>
</evidence>
<keyword evidence="8" id="KW-0804">Transcription</keyword>
<dbReference type="OrthoDB" id="3535323at2759"/>
<dbReference type="PANTHER" id="PTHR16515:SF49">
    <property type="entry name" value="GASTRULA ZINC FINGER PROTEIN XLCGF49.1-LIKE-RELATED"/>
    <property type="match status" value="1"/>
</dbReference>
<evidence type="ECO:0000256" key="1">
    <source>
        <dbReference type="ARBA" id="ARBA00004123"/>
    </source>
</evidence>
<evidence type="ECO:0000259" key="12">
    <source>
        <dbReference type="PROSITE" id="PS50157"/>
    </source>
</evidence>
<sequence>METGREPPDGLKVEDWAAATSCQLGQVAFVEGEGQFVTFTEQPTGDFEDEVSPLDPNMSSVACYSPVYSKNMQFYPQTSDICVSSSTGPVDEQATIEFLDEKKLVMDGKVDSSGDEELRDVQRFIATSAAQSFLVNSGGGMVPEQLLGAIRNRSDRGMEEKERGLAIAMYDEMLKEMAEEVDKHQECRMEKEENKVISDEPVQSRAWATLPSTFLSIGKLNKIPGYGIFARKPIPKKTQFGPLEGDILKQPNATCQGLELSLELEDGTLVYYDTSNENLSNWMKFVRPAKLYEEMNVVVVQIKDSLHFITTKAIQPKQELLVGYSEQYASSRNLSLLQPLNAENSENVHSHCDKTFLSSEAMEEHLVDQQEKAAPVKRKVLSHLPIKKCKSEDNSSGEETAEFRCNTCSRNFPRSYSLKRHLLLHSADKNTKKSSGKDKSDRNVLKQKNQSKESLWACNYCQLSFETASMLNLHTLAHAAENVEEQDAAEAEKQQCPQCSQQYETKRELVEHTAAHGKSLRRRTVNPEKPHKCELCYKSFATDDRLQKHMLVHGAEETKPLQCEICFKRFLNNSALACHVKVHTEEKKVFECPICREVFEQVITLKDHVQTHCNNGVYTCPHCSKAFIGYSLVRKHIRTFHSERKHTCSSCGKLFHTLDKLRMHMLRHSDHREFLCANCGKQFKRKDKLKEHMKRMHSNEREAKQKPNRQSLSRKFIPKVSPTDYHRFTYKCHQCMLGFKRRGMLVNHLAKRHPSINPDTVPELNLPIMKTTRDYFCQYCEKVYKSSSKRKAHILKNHPGSELPMSNRRKGGVPEIPGVPNPTFSQTVGSISTHPHGCPWCHKQYASKAKLLQHQRKKHSDLVASNMAHASQSSCVNSESSSDSDPKASSKFLVNGECLDVIQIQEASGNLISAVGLLPAGARIEYQVTGDQETIPDGRIYIDTSVLKQPLKASGTDMLSQALLSSDLLTDDYVKVYHAGNVVAEGASEEEQLVAVTSTQIESSQLRQLLQLGGGEGGREWAAYPAR</sequence>
<feature type="domain" description="C2H2-type" evidence="12">
    <location>
        <begin position="618"/>
        <end position="646"/>
    </location>
</feature>
<dbReference type="Pfam" id="PF00096">
    <property type="entry name" value="zf-C2H2"/>
    <property type="match status" value="4"/>
</dbReference>
<feature type="region of interest" description="Disordered" evidence="11">
    <location>
        <begin position="691"/>
        <end position="715"/>
    </location>
</feature>
<accession>A0A8S1C0K7</accession>
<feature type="domain" description="C2H2-type" evidence="12">
    <location>
        <begin position="590"/>
        <end position="612"/>
    </location>
</feature>
<keyword evidence="7" id="KW-0238">DNA-binding</keyword>
<keyword evidence="9" id="KW-0539">Nucleus</keyword>
<dbReference type="InterPro" id="IPR013087">
    <property type="entry name" value="Znf_C2H2_type"/>
</dbReference>
<evidence type="ECO:0008006" key="16">
    <source>
        <dbReference type="Google" id="ProtNLM"/>
    </source>
</evidence>
<feature type="compositionally biased region" description="Basic and acidic residues" evidence="11">
    <location>
        <begin position="427"/>
        <end position="444"/>
    </location>
</feature>
<evidence type="ECO:0000313" key="14">
    <source>
        <dbReference type="EMBL" id="CAB3362622.1"/>
    </source>
</evidence>
<dbReference type="Gene3D" id="3.30.160.60">
    <property type="entry name" value="Classic Zinc Finger"/>
    <property type="match status" value="7"/>
</dbReference>
<dbReference type="Gene3D" id="2.170.270.10">
    <property type="entry name" value="SET domain"/>
    <property type="match status" value="1"/>
</dbReference>
<dbReference type="FunFam" id="3.30.160.60:FF:000100">
    <property type="entry name" value="Zinc finger 45-like"/>
    <property type="match status" value="1"/>
</dbReference>
<evidence type="ECO:0000256" key="10">
    <source>
        <dbReference type="PROSITE-ProRule" id="PRU00042"/>
    </source>
</evidence>
<organism evidence="14 15">
    <name type="scientific">Cloeon dipterum</name>
    <dbReference type="NCBI Taxonomy" id="197152"/>
    <lineage>
        <taxon>Eukaryota</taxon>
        <taxon>Metazoa</taxon>
        <taxon>Ecdysozoa</taxon>
        <taxon>Arthropoda</taxon>
        <taxon>Hexapoda</taxon>
        <taxon>Insecta</taxon>
        <taxon>Pterygota</taxon>
        <taxon>Palaeoptera</taxon>
        <taxon>Ephemeroptera</taxon>
        <taxon>Pisciforma</taxon>
        <taxon>Baetidae</taxon>
        <taxon>Cloeon</taxon>
    </lineage>
</organism>
<feature type="domain" description="C2H2-type" evidence="12">
    <location>
        <begin position="836"/>
        <end position="864"/>
    </location>
</feature>
<feature type="domain" description="C2H2-type" evidence="12">
    <location>
        <begin position="730"/>
        <end position="758"/>
    </location>
</feature>
<dbReference type="GO" id="GO:0008276">
    <property type="term" value="F:protein methyltransferase activity"/>
    <property type="evidence" value="ECO:0007669"/>
    <property type="project" value="UniProtKB-ARBA"/>
</dbReference>
<evidence type="ECO:0000256" key="4">
    <source>
        <dbReference type="ARBA" id="ARBA00022771"/>
    </source>
</evidence>
<feature type="domain" description="C2H2-type" evidence="12">
    <location>
        <begin position="646"/>
        <end position="673"/>
    </location>
</feature>
<evidence type="ECO:0000256" key="5">
    <source>
        <dbReference type="ARBA" id="ARBA00022833"/>
    </source>
</evidence>
<dbReference type="GO" id="GO:0005634">
    <property type="term" value="C:nucleus"/>
    <property type="evidence" value="ECO:0007669"/>
    <property type="project" value="UniProtKB-SubCell"/>
</dbReference>
<protein>
    <recommendedName>
        <fullName evidence="16">PR domain zinc finger protein 10</fullName>
    </recommendedName>
</protein>
<evidence type="ECO:0000256" key="7">
    <source>
        <dbReference type="ARBA" id="ARBA00023125"/>
    </source>
</evidence>
<reference evidence="14 15" key="1">
    <citation type="submission" date="2020-04" db="EMBL/GenBank/DDBJ databases">
        <authorList>
            <person name="Alioto T."/>
            <person name="Alioto T."/>
            <person name="Gomez Garrido J."/>
        </authorList>
    </citation>
    <scope>NUCLEOTIDE SEQUENCE [LARGE SCALE GENOMIC DNA]</scope>
</reference>
<dbReference type="FunFam" id="3.30.160.60:FF:001316">
    <property type="entry name" value="PR domain zinc finger protein 10"/>
    <property type="match status" value="1"/>
</dbReference>
<keyword evidence="2" id="KW-0479">Metal-binding</keyword>
<feature type="region of interest" description="Disordered" evidence="11">
    <location>
        <begin position="427"/>
        <end position="447"/>
    </location>
</feature>
<feature type="domain" description="C2H2-type" evidence="12">
    <location>
        <begin position="561"/>
        <end position="588"/>
    </location>
</feature>
<feature type="domain" description="SET" evidence="13">
    <location>
        <begin position="213"/>
        <end position="325"/>
    </location>
</feature>
<dbReference type="GO" id="GO:0008757">
    <property type="term" value="F:S-adenosylmethionine-dependent methyltransferase activity"/>
    <property type="evidence" value="ECO:0007669"/>
    <property type="project" value="UniProtKB-ARBA"/>
</dbReference>
<dbReference type="InterPro" id="IPR001214">
    <property type="entry name" value="SET_dom"/>
</dbReference>
<dbReference type="InterPro" id="IPR036236">
    <property type="entry name" value="Znf_C2H2_sf"/>
</dbReference>
<dbReference type="GO" id="GO:0008170">
    <property type="term" value="F:N-methyltransferase activity"/>
    <property type="evidence" value="ECO:0007669"/>
    <property type="project" value="UniProtKB-ARBA"/>
</dbReference>
<keyword evidence="15" id="KW-1185">Reference proteome</keyword>
<dbReference type="GO" id="GO:0010468">
    <property type="term" value="P:regulation of gene expression"/>
    <property type="evidence" value="ECO:0007669"/>
    <property type="project" value="TreeGrafter"/>
</dbReference>
<keyword evidence="5" id="KW-0862">Zinc</keyword>
<keyword evidence="3" id="KW-0677">Repeat</keyword>
<evidence type="ECO:0000259" key="13">
    <source>
        <dbReference type="PROSITE" id="PS50280"/>
    </source>
</evidence>
<evidence type="ECO:0000256" key="8">
    <source>
        <dbReference type="ARBA" id="ARBA00023163"/>
    </source>
</evidence>
<keyword evidence="4 10" id="KW-0863">Zinc-finger</keyword>
<dbReference type="EMBL" id="CADEPI010000009">
    <property type="protein sequence ID" value="CAB3362622.1"/>
    <property type="molecule type" value="Genomic_DNA"/>
</dbReference>
<dbReference type="PROSITE" id="PS00028">
    <property type="entry name" value="ZINC_FINGER_C2H2_1"/>
    <property type="match status" value="11"/>
</dbReference>
<evidence type="ECO:0000313" key="15">
    <source>
        <dbReference type="Proteomes" id="UP000494165"/>
    </source>
</evidence>
<dbReference type="GO" id="GO:0003677">
    <property type="term" value="F:DNA binding"/>
    <property type="evidence" value="ECO:0007669"/>
    <property type="project" value="UniProtKB-KW"/>
</dbReference>
<dbReference type="AlphaFoldDB" id="A0A8S1C0K7"/>
<dbReference type="SUPFAM" id="SSF57667">
    <property type="entry name" value="beta-beta-alpha zinc fingers"/>
    <property type="match status" value="6"/>
</dbReference>
<name>A0A8S1C0K7_9INSE</name>
<comment type="subcellular location">
    <subcellularLocation>
        <location evidence="1">Nucleus</location>
    </subcellularLocation>
</comment>
<gene>
    <name evidence="14" type="ORF">CLODIP_2_CD14278</name>
</gene>
<dbReference type="SMART" id="SM00355">
    <property type="entry name" value="ZnF_C2H2"/>
    <property type="match status" value="12"/>
</dbReference>
<evidence type="ECO:0000256" key="9">
    <source>
        <dbReference type="ARBA" id="ARBA00023242"/>
    </source>
</evidence>
<dbReference type="PROSITE" id="PS50157">
    <property type="entry name" value="ZINC_FINGER_C2H2_2"/>
    <property type="match status" value="11"/>
</dbReference>
<keyword evidence="6" id="KW-0805">Transcription regulation</keyword>
<dbReference type="InterPro" id="IPR050331">
    <property type="entry name" value="Zinc_finger"/>
</dbReference>
<dbReference type="Proteomes" id="UP000494165">
    <property type="component" value="Unassembled WGS sequence"/>
</dbReference>
<feature type="domain" description="C2H2-type" evidence="12">
    <location>
        <begin position="456"/>
        <end position="483"/>
    </location>
</feature>
<dbReference type="GO" id="GO:0008270">
    <property type="term" value="F:zinc ion binding"/>
    <property type="evidence" value="ECO:0007669"/>
    <property type="project" value="UniProtKB-KW"/>
</dbReference>
<dbReference type="Pfam" id="PF21549">
    <property type="entry name" value="PRDM2_PR"/>
    <property type="match status" value="1"/>
</dbReference>
<proteinExistence type="predicted"/>
<evidence type="ECO:0000256" key="11">
    <source>
        <dbReference type="SAM" id="MobiDB-lite"/>
    </source>
</evidence>
<evidence type="ECO:0000256" key="3">
    <source>
        <dbReference type="ARBA" id="ARBA00022737"/>
    </source>
</evidence>
<feature type="domain" description="C2H2-type" evidence="12">
    <location>
        <begin position="403"/>
        <end position="430"/>
    </location>
</feature>
<comment type="caution">
    <text evidence="14">The sequence shown here is derived from an EMBL/GenBank/DDBJ whole genome shotgun (WGS) entry which is preliminary data.</text>
</comment>
<dbReference type="InterPro" id="IPR046341">
    <property type="entry name" value="SET_dom_sf"/>
</dbReference>
<dbReference type="SMART" id="SM00317">
    <property type="entry name" value="SET"/>
    <property type="match status" value="1"/>
</dbReference>
<dbReference type="PROSITE" id="PS50280">
    <property type="entry name" value="SET"/>
    <property type="match status" value="1"/>
</dbReference>
<evidence type="ECO:0000256" key="2">
    <source>
        <dbReference type="ARBA" id="ARBA00022723"/>
    </source>
</evidence>
<feature type="domain" description="C2H2-type" evidence="12">
    <location>
        <begin position="531"/>
        <end position="558"/>
    </location>
</feature>
<dbReference type="PANTHER" id="PTHR16515">
    <property type="entry name" value="PR DOMAIN ZINC FINGER PROTEIN"/>
    <property type="match status" value="1"/>
</dbReference>
<feature type="domain" description="C2H2-type" evidence="12">
    <location>
        <begin position="674"/>
        <end position="702"/>
    </location>
</feature>
<feature type="domain" description="C2H2-type" evidence="12">
    <location>
        <begin position="775"/>
        <end position="803"/>
    </location>
</feature>